<dbReference type="AlphaFoldDB" id="A0A7J6LV71"/>
<feature type="compositionally biased region" description="Basic and acidic residues" evidence="1">
    <location>
        <begin position="71"/>
        <end position="81"/>
    </location>
</feature>
<comment type="caution">
    <text evidence="2">The sequence shown here is derived from an EMBL/GenBank/DDBJ whole genome shotgun (WGS) entry which is preliminary data.</text>
</comment>
<sequence>MQLLTIIELRSGFVFHEVMLSGLPKQWRATIPKAVPHSPWRSSGQICSGEFATEVEGVRLAYNVDKDGDIKLSAEGPDGRRSRGRSFPLRKGTSHLDPDGFSITNYTVDFGRRSRRRQRSFLRPVSRLLPDANLEEGDLTNLTIADFGIILARLRGQELELNIWNTRSLSRGLFRFRERRGDRNEVTYRIGSDGRVEINVGCRGLDGVSASFSLEEVGDLLRVYFLRSTEGSSIVTFREQVVELCGIGEGADLFEVVLFADEDRIYVPYPIPGRNSALLPLDRIAN</sequence>
<name>A0A7J6LV71_PEROL</name>
<dbReference type="EMBL" id="JABAHT010000156">
    <property type="protein sequence ID" value="KAF4662890.1"/>
    <property type="molecule type" value="Genomic_DNA"/>
</dbReference>
<dbReference type="Proteomes" id="UP000570595">
    <property type="component" value="Unassembled WGS sequence"/>
</dbReference>
<accession>A0A7J6LV71</accession>
<evidence type="ECO:0000313" key="3">
    <source>
        <dbReference type="Proteomes" id="UP000570595"/>
    </source>
</evidence>
<organism evidence="2 3">
    <name type="scientific">Perkinsus olseni</name>
    <name type="common">Perkinsus atlanticus</name>
    <dbReference type="NCBI Taxonomy" id="32597"/>
    <lineage>
        <taxon>Eukaryota</taxon>
        <taxon>Sar</taxon>
        <taxon>Alveolata</taxon>
        <taxon>Perkinsozoa</taxon>
        <taxon>Perkinsea</taxon>
        <taxon>Perkinsida</taxon>
        <taxon>Perkinsidae</taxon>
        <taxon>Perkinsus</taxon>
    </lineage>
</organism>
<reference evidence="2 3" key="1">
    <citation type="submission" date="2020-04" db="EMBL/GenBank/DDBJ databases">
        <title>Perkinsus olseni comparative genomics.</title>
        <authorList>
            <person name="Bogema D.R."/>
        </authorList>
    </citation>
    <scope>NUCLEOTIDE SEQUENCE [LARGE SCALE GENOMIC DNA]</scope>
    <source>
        <strain evidence="2">ATCC PRA-179</strain>
    </source>
</reference>
<feature type="region of interest" description="Disordered" evidence="1">
    <location>
        <begin position="71"/>
        <end position="93"/>
    </location>
</feature>
<gene>
    <name evidence="2" type="ORF">FOZ61_002096</name>
</gene>
<protein>
    <submittedName>
        <fullName evidence="2">Uncharacterized protein</fullName>
    </submittedName>
</protein>
<evidence type="ECO:0000256" key="1">
    <source>
        <dbReference type="SAM" id="MobiDB-lite"/>
    </source>
</evidence>
<proteinExistence type="predicted"/>
<dbReference type="OrthoDB" id="10350312at2759"/>
<evidence type="ECO:0000313" key="2">
    <source>
        <dbReference type="EMBL" id="KAF4662890.1"/>
    </source>
</evidence>